<name>A0A178ZUC8_9EURO</name>
<keyword evidence="3" id="KW-1185">Reference proteome</keyword>
<organism evidence="2 3">
    <name type="scientific">Fonsecaea erecta</name>
    <dbReference type="NCBI Taxonomy" id="1367422"/>
    <lineage>
        <taxon>Eukaryota</taxon>
        <taxon>Fungi</taxon>
        <taxon>Dikarya</taxon>
        <taxon>Ascomycota</taxon>
        <taxon>Pezizomycotina</taxon>
        <taxon>Eurotiomycetes</taxon>
        <taxon>Chaetothyriomycetidae</taxon>
        <taxon>Chaetothyriales</taxon>
        <taxon>Herpotrichiellaceae</taxon>
        <taxon>Fonsecaea</taxon>
    </lineage>
</organism>
<protein>
    <recommendedName>
        <fullName evidence="1">AB hydrolase-1 domain-containing protein</fullName>
    </recommendedName>
</protein>
<reference evidence="2 3" key="1">
    <citation type="submission" date="2016-04" db="EMBL/GenBank/DDBJ databases">
        <title>Draft genome of Fonsecaea erecta CBS 125763.</title>
        <authorList>
            <person name="Weiss V.A."/>
            <person name="Vicente V.A."/>
            <person name="Raittz R.T."/>
            <person name="Moreno L.F."/>
            <person name="De Souza E.M."/>
            <person name="Pedrosa F.O."/>
            <person name="Steffens M.B."/>
            <person name="Faoro H."/>
            <person name="Tadra-Sfeir M.Z."/>
            <person name="Najafzadeh M.J."/>
            <person name="Felipe M.S."/>
            <person name="Teixeira M."/>
            <person name="Sun J."/>
            <person name="Xi L."/>
            <person name="Gomes R."/>
            <person name="De Azevedo C.M."/>
            <person name="Salgado C.G."/>
            <person name="Da Silva M.B."/>
            <person name="Nascimento M.F."/>
            <person name="Queiroz-Telles F."/>
            <person name="Attili D.S."/>
            <person name="Gorbushina A."/>
        </authorList>
    </citation>
    <scope>NUCLEOTIDE SEQUENCE [LARGE SCALE GENOMIC DNA]</scope>
    <source>
        <strain evidence="2 3">CBS 125763</strain>
    </source>
</reference>
<dbReference type="Pfam" id="PF12697">
    <property type="entry name" value="Abhydrolase_6"/>
    <property type="match status" value="1"/>
</dbReference>
<evidence type="ECO:0000259" key="1">
    <source>
        <dbReference type="Pfam" id="PF12697"/>
    </source>
</evidence>
<dbReference type="EMBL" id="LVYI01000002">
    <property type="protein sequence ID" value="OAP63370.1"/>
    <property type="molecule type" value="Genomic_DNA"/>
</dbReference>
<proteinExistence type="predicted"/>
<evidence type="ECO:0000313" key="3">
    <source>
        <dbReference type="Proteomes" id="UP000078343"/>
    </source>
</evidence>
<dbReference type="InterPro" id="IPR000073">
    <property type="entry name" value="AB_hydrolase_1"/>
</dbReference>
<dbReference type="GeneID" id="30006767"/>
<dbReference type="Gene3D" id="3.40.50.1820">
    <property type="entry name" value="alpha/beta hydrolase"/>
    <property type="match status" value="1"/>
</dbReference>
<dbReference type="RefSeq" id="XP_018696737.1">
    <property type="nucleotide sequence ID" value="XM_018834113.1"/>
</dbReference>
<gene>
    <name evidence="2" type="ORF">AYL99_02597</name>
</gene>
<dbReference type="AlphaFoldDB" id="A0A178ZUC8"/>
<dbReference type="InterPro" id="IPR052897">
    <property type="entry name" value="Sec-Metab_Biosynth_Hydrolase"/>
</dbReference>
<accession>A0A178ZUC8</accession>
<comment type="caution">
    <text evidence="2">The sequence shown here is derived from an EMBL/GenBank/DDBJ whole genome shotgun (WGS) entry which is preliminary data.</text>
</comment>
<dbReference type="PANTHER" id="PTHR37017">
    <property type="entry name" value="AB HYDROLASE-1 DOMAIN-CONTAINING PROTEIN-RELATED"/>
    <property type="match status" value="1"/>
</dbReference>
<dbReference type="Proteomes" id="UP000078343">
    <property type="component" value="Unassembled WGS sequence"/>
</dbReference>
<dbReference type="OrthoDB" id="1263307at2759"/>
<feature type="domain" description="AB hydrolase-1" evidence="1">
    <location>
        <begin position="31"/>
        <end position="277"/>
    </location>
</feature>
<dbReference type="PANTHER" id="PTHR37017:SF11">
    <property type="entry name" value="ESTERASE_LIPASE_THIOESTERASE DOMAIN-CONTAINING PROTEIN"/>
    <property type="match status" value="1"/>
</dbReference>
<sequence length="286" mass="30987">MPPGEIGHTAIRELNLQNSHKSKEMSKPSLLLIPGSFALPEFYDPIIDAVAAKGYEIKGLHKPSVGLASGQGREGVAPPSMYDDAAFIAKEAEKLADQGKDVILLGHSYGGVPLTESTKGLSKEERQKQGKPGGIVNLAYMTALVPAVGQAAMSVLADVPKQQRLDLKVDENGWMYHDAFEETAAIVFSDLPKEEGIAWAKKFPKHSALSFAGELTYAGYKDIPVSYLLCENDRCIPAEAQREGIDKIEKESGRKVDVTSIKADHCPMTNHPEAVVDWIVSVAAKY</sequence>
<dbReference type="InterPro" id="IPR029058">
    <property type="entry name" value="AB_hydrolase_fold"/>
</dbReference>
<dbReference type="SUPFAM" id="SSF53474">
    <property type="entry name" value="alpha/beta-Hydrolases"/>
    <property type="match status" value="1"/>
</dbReference>
<evidence type="ECO:0000313" key="2">
    <source>
        <dbReference type="EMBL" id="OAP63370.1"/>
    </source>
</evidence>